<evidence type="ECO:0000313" key="2">
    <source>
        <dbReference type="EMBL" id="KAK2556496.1"/>
    </source>
</evidence>
<accession>A0AAD9Q850</accession>
<reference evidence="2" key="2">
    <citation type="journal article" date="2023" name="Science">
        <title>Genomic signatures of disease resistance in endangered staghorn corals.</title>
        <authorList>
            <person name="Vollmer S.V."/>
            <person name="Selwyn J.D."/>
            <person name="Despard B.A."/>
            <person name="Roesel C.L."/>
        </authorList>
    </citation>
    <scope>NUCLEOTIDE SEQUENCE</scope>
    <source>
        <strain evidence="2">K2</strain>
    </source>
</reference>
<evidence type="ECO:0000313" key="3">
    <source>
        <dbReference type="Proteomes" id="UP001249851"/>
    </source>
</evidence>
<proteinExistence type="predicted"/>
<feature type="signal peptide" evidence="1">
    <location>
        <begin position="1"/>
        <end position="25"/>
    </location>
</feature>
<reference evidence="2" key="1">
    <citation type="journal article" date="2023" name="G3 (Bethesda)">
        <title>Whole genome assembly and annotation of the endangered Caribbean coral Acropora cervicornis.</title>
        <authorList>
            <person name="Selwyn J.D."/>
            <person name="Vollmer S.V."/>
        </authorList>
    </citation>
    <scope>NUCLEOTIDE SEQUENCE</scope>
    <source>
        <strain evidence="2">K2</strain>
    </source>
</reference>
<dbReference type="EMBL" id="JARQWQ010000055">
    <property type="protein sequence ID" value="KAK2556496.1"/>
    <property type="molecule type" value="Genomic_DNA"/>
</dbReference>
<comment type="caution">
    <text evidence="2">The sequence shown here is derived from an EMBL/GenBank/DDBJ whole genome shotgun (WGS) entry which is preliminary data.</text>
</comment>
<evidence type="ECO:0000256" key="1">
    <source>
        <dbReference type="SAM" id="SignalP"/>
    </source>
</evidence>
<feature type="chain" id="PRO_5041941392" evidence="1">
    <location>
        <begin position="26"/>
        <end position="91"/>
    </location>
</feature>
<keyword evidence="1" id="KW-0732">Signal</keyword>
<dbReference type="Proteomes" id="UP001249851">
    <property type="component" value="Unassembled WGS sequence"/>
</dbReference>
<keyword evidence="3" id="KW-1185">Reference proteome</keyword>
<gene>
    <name evidence="2" type="ORF">P5673_021390</name>
</gene>
<protein>
    <submittedName>
        <fullName evidence="2">Uncharacterized protein</fullName>
    </submittedName>
</protein>
<dbReference type="AlphaFoldDB" id="A0AAD9Q850"/>
<sequence length="91" mass="11111">MSVKYFLVMVMTIAVMFEFIDDCKGQYECIRYTWDWCKQHKKGDSTVLDEKSFRQRPQMSAKRRIFPKGMLRRGYKLQRKDFKAVDQQREE</sequence>
<name>A0AAD9Q850_ACRCE</name>
<organism evidence="2 3">
    <name type="scientific">Acropora cervicornis</name>
    <name type="common">Staghorn coral</name>
    <dbReference type="NCBI Taxonomy" id="6130"/>
    <lineage>
        <taxon>Eukaryota</taxon>
        <taxon>Metazoa</taxon>
        <taxon>Cnidaria</taxon>
        <taxon>Anthozoa</taxon>
        <taxon>Hexacorallia</taxon>
        <taxon>Scleractinia</taxon>
        <taxon>Astrocoeniina</taxon>
        <taxon>Acroporidae</taxon>
        <taxon>Acropora</taxon>
    </lineage>
</organism>